<sequence length="139" mass="15595">MNTVENENFAFWPHNSTTSLCEGILQGKYNLTKEINIECLAISPLDSNVAFTPTDSTGNTTVTFEIAHEVRAGLCHSVQFVAVNILDAPKTHQDVATVFDKLYDPSLIMVMTTWRQRGSLPVSMASDFHFETFDYRSED</sequence>
<evidence type="ECO:0000313" key="1">
    <source>
        <dbReference type="EMBL" id="EFW15809.1"/>
    </source>
</evidence>
<proteinExistence type="predicted"/>
<protein>
    <submittedName>
        <fullName evidence="1">Predicted protein</fullName>
    </submittedName>
</protein>
<accession>E9DC84</accession>
<dbReference type="VEuPathDB" id="FungiDB:CPSG_07436"/>
<gene>
    <name evidence="1" type="ORF">CPSG_07436</name>
</gene>
<reference evidence="2" key="2">
    <citation type="submission" date="2010-03" db="EMBL/GenBank/DDBJ databases">
        <title>The genome sequence of Coccidioides posadasii strain Silveira.</title>
        <authorList>
            <consortium name="The Broad Institute Genome Sequencing Center for Infectious Disease"/>
            <person name="Neafsey D."/>
            <person name="Orbach M."/>
            <person name="Henn M.R."/>
            <person name="Cole G.T."/>
            <person name="Galgiani J."/>
            <person name="Gardner M.J."/>
            <person name="Kirkland T.N."/>
            <person name="Taylor J.W."/>
            <person name="Young S.K."/>
            <person name="Zeng Q."/>
            <person name="Koehrsen M."/>
            <person name="Alvarado L."/>
            <person name="Berlin A."/>
            <person name="Borenstein D."/>
            <person name="Chapman S.B."/>
            <person name="Chen Z."/>
            <person name="Engels R."/>
            <person name="Freedman E."/>
            <person name="Gellesch M."/>
            <person name="Goldberg J."/>
            <person name="Griggs A."/>
            <person name="Gujja S."/>
            <person name="Heilman E."/>
            <person name="Heiman D."/>
            <person name="Howarth C."/>
            <person name="Jen D."/>
            <person name="Larson L."/>
            <person name="Mehta T."/>
            <person name="Neiman D."/>
            <person name="Park D."/>
            <person name="Pearson M."/>
            <person name="Richards J."/>
            <person name="Roberts A."/>
            <person name="Saif S."/>
            <person name="Shea T."/>
            <person name="Shenoy N."/>
            <person name="Sisk P."/>
            <person name="Stolte C."/>
            <person name="Sykes S."/>
            <person name="Walk T."/>
            <person name="White J."/>
            <person name="Yandava C."/>
            <person name="Haas B."/>
            <person name="Nusbaum C."/>
            <person name="Birren B."/>
        </authorList>
    </citation>
    <scope>NUCLEOTIDE SEQUENCE [LARGE SCALE GENOMIC DNA]</scope>
    <source>
        <strain evidence="2">RMSCC 757 / Silveira</strain>
    </source>
</reference>
<name>E9DC84_COCPS</name>
<dbReference type="Proteomes" id="UP000002497">
    <property type="component" value="Unassembled WGS sequence"/>
</dbReference>
<dbReference type="AlphaFoldDB" id="E9DC84"/>
<dbReference type="EMBL" id="GL636499">
    <property type="protein sequence ID" value="EFW15809.1"/>
    <property type="molecule type" value="Genomic_DNA"/>
</dbReference>
<keyword evidence="2" id="KW-1185">Reference proteome</keyword>
<organism evidence="2">
    <name type="scientific">Coccidioides posadasii (strain RMSCC 757 / Silveira)</name>
    <name type="common">Valley fever fungus</name>
    <dbReference type="NCBI Taxonomy" id="443226"/>
    <lineage>
        <taxon>Eukaryota</taxon>
        <taxon>Fungi</taxon>
        <taxon>Dikarya</taxon>
        <taxon>Ascomycota</taxon>
        <taxon>Pezizomycotina</taxon>
        <taxon>Eurotiomycetes</taxon>
        <taxon>Eurotiomycetidae</taxon>
        <taxon>Onygenales</taxon>
        <taxon>Onygenaceae</taxon>
        <taxon>Coccidioides</taxon>
    </lineage>
</organism>
<evidence type="ECO:0000313" key="2">
    <source>
        <dbReference type="Proteomes" id="UP000002497"/>
    </source>
</evidence>
<dbReference type="HOGENOM" id="CLU_1844897_0_0_1"/>
<reference evidence="2" key="1">
    <citation type="journal article" date="2010" name="Genome Res.">
        <title>Population genomic sequencing of Coccidioides fungi reveals recent hybridization and transposon control.</title>
        <authorList>
            <person name="Neafsey D.E."/>
            <person name="Barker B.M."/>
            <person name="Sharpton T.J."/>
            <person name="Stajich J.E."/>
            <person name="Park D.J."/>
            <person name="Whiston E."/>
            <person name="Hung C.-Y."/>
            <person name="McMahan C."/>
            <person name="White J."/>
            <person name="Sykes S."/>
            <person name="Heiman D."/>
            <person name="Young S."/>
            <person name="Zeng Q."/>
            <person name="Abouelleil A."/>
            <person name="Aftuck L."/>
            <person name="Bessette D."/>
            <person name="Brown A."/>
            <person name="FitzGerald M."/>
            <person name="Lui A."/>
            <person name="Macdonald J.P."/>
            <person name="Priest M."/>
            <person name="Orbach M.J."/>
            <person name="Galgiani J.N."/>
            <person name="Kirkland T.N."/>
            <person name="Cole G.T."/>
            <person name="Birren B.W."/>
            <person name="Henn M.R."/>
            <person name="Taylor J.W."/>
            <person name="Rounsley S.D."/>
        </authorList>
    </citation>
    <scope>NUCLEOTIDE SEQUENCE [LARGE SCALE GENOMIC DNA]</scope>
    <source>
        <strain evidence="2">RMSCC 757 / Silveira</strain>
    </source>
</reference>